<dbReference type="Gene3D" id="3.40.50.720">
    <property type="entry name" value="NAD(P)-binding Rossmann-like Domain"/>
    <property type="match status" value="1"/>
</dbReference>
<dbReference type="InterPro" id="IPR057326">
    <property type="entry name" value="KR_dom"/>
</dbReference>
<dbReference type="OrthoDB" id="6823797at2"/>
<accession>A0A3E1RAF8</accession>
<gene>
    <name evidence="7" type="ORF">DIC66_14980</name>
</gene>
<keyword evidence="3" id="KW-0520">NAD</keyword>
<dbReference type="FunFam" id="3.40.50.720:FF:000084">
    <property type="entry name" value="Short-chain dehydrogenase reductase"/>
    <property type="match status" value="1"/>
</dbReference>
<keyword evidence="8" id="KW-1185">Reference proteome</keyword>
<evidence type="ECO:0000313" key="8">
    <source>
        <dbReference type="Proteomes" id="UP000260665"/>
    </source>
</evidence>
<keyword evidence="2" id="KW-0560">Oxidoreductase</keyword>
<dbReference type="SUPFAM" id="SSF51735">
    <property type="entry name" value="NAD(P)-binding Rossmann-fold domains"/>
    <property type="match status" value="1"/>
</dbReference>
<protein>
    <submittedName>
        <fullName evidence="7">Short-chain dehydrogenase</fullName>
    </submittedName>
</protein>
<comment type="caution">
    <text evidence="7">The sequence shown here is derived from an EMBL/GenBank/DDBJ whole genome shotgun (WGS) entry which is preliminary data.</text>
</comment>
<dbReference type="PRINTS" id="PR00080">
    <property type="entry name" value="SDRFAMILY"/>
</dbReference>
<reference evidence="7 8" key="1">
    <citation type="submission" date="2018-05" db="EMBL/GenBank/DDBJ databases">
        <title>Rhodoferax soyangensis sp.nov., isolated from an oligotrophic freshwater lake.</title>
        <authorList>
            <person name="Park M."/>
        </authorList>
    </citation>
    <scope>NUCLEOTIDE SEQUENCE [LARGE SCALE GENOMIC DNA]</scope>
    <source>
        <strain evidence="7 8">IMCC26218</strain>
    </source>
</reference>
<dbReference type="GO" id="GO:0008202">
    <property type="term" value="P:steroid metabolic process"/>
    <property type="evidence" value="ECO:0007669"/>
    <property type="project" value="UniProtKB-KW"/>
</dbReference>
<evidence type="ECO:0000256" key="3">
    <source>
        <dbReference type="ARBA" id="ARBA00023027"/>
    </source>
</evidence>
<evidence type="ECO:0000256" key="4">
    <source>
        <dbReference type="ARBA" id="ARBA00023098"/>
    </source>
</evidence>
<keyword evidence="4" id="KW-0443">Lipid metabolism</keyword>
<dbReference type="GO" id="GO:0016491">
    <property type="term" value="F:oxidoreductase activity"/>
    <property type="evidence" value="ECO:0007669"/>
    <property type="project" value="UniProtKB-KW"/>
</dbReference>
<evidence type="ECO:0000259" key="6">
    <source>
        <dbReference type="SMART" id="SM00822"/>
    </source>
</evidence>
<dbReference type="InterPro" id="IPR002347">
    <property type="entry name" value="SDR_fam"/>
</dbReference>
<organism evidence="7 8">
    <name type="scientific">Rhodoferax lacus</name>
    <dbReference type="NCBI Taxonomy" id="2184758"/>
    <lineage>
        <taxon>Bacteria</taxon>
        <taxon>Pseudomonadati</taxon>
        <taxon>Pseudomonadota</taxon>
        <taxon>Betaproteobacteria</taxon>
        <taxon>Burkholderiales</taxon>
        <taxon>Comamonadaceae</taxon>
        <taxon>Rhodoferax</taxon>
    </lineage>
</organism>
<evidence type="ECO:0000256" key="5">
    <source>
        <dbReference type="ARBA" id="ARBA00023221"/>
    </source>
</evidence>
<dbReference type="PANTHER" id="PTHR43180:SF28">
    <property type="entry name" value="NAD(P)-BINDING ROSSMANN-FOLD SUPERFAMILY PROTEIN"/>
    <property type="match status" value="1"/>
</dbReference>
<dbReference type="RefSeq" id="WP_117178620.1">
    <property type="nucleotide sequence ID" value="NZ_QFZK01000010.1"/>
</dbReference>
<feature type="domain" description="Ketoreductase" evidence="6">
    <location>
        <begin position="7"/>
        <end position="193"/>
    </location>
</feature>
<dbReference type="Pfam" id="PF13561">
    <property type="entry name" value="adh_short_C2"/>
    <property type="match status" value="1"/>
</dbReference>
<dbReference type="EMBL" id="QFZK01000010">
    <property type="protein sequence ID" value="RFO96022.1"/>
    <property type="molecule type" value="Genomic_DNA"/>
</dbReference>
<dbReference type="PROSITE" id="PS00061">
    <property type="entry name" value="ADH_SHORT"/>
    <property type="match status" value="1"/>
</dbReference>
<evidence type="ECO:0000256" key="1">
    <source>
        <dbReference type="ARBA" id="ARBA00006484"/>
    </source>
</evidence>
<dbReference type="InterPro" id="IPR036291">
    <property type="entry name" value="NAD(P)-bd_dom_sf"/>
</dbReference>
<evidence type="ECO:0000313" key="7">
    <source>
        <dbReference type="EMBL" id="RFO96022.1"/>
    </source>
</evidence>
<dbReference type="PANTHER" id="PTHR43180">
    <property type="entry name" value="3-OXOACYL-(ACYL-CARRIER-PROTEIN) REDUCTASE (AFU_ORTHOLOGUE AFUA_6G11210)"/>
    <property type="match status" value="1"/>
</dbReference>
<evidence type="ECO:0000256" key="2">
    <source>
        <dbReference type="ARBA" id="ARBA00023002"/>
    </source>
</evidence>
<dbReference type="AlphaFoldDB" id="A0A3E1RAF8"/>
<keyword evidence="5" id="KW-0753">Steroid metabolism</keyword>
<dbReference type="SMART" id="SM00822">
    <property type="entry name" value="PKS_KR"/>
    <property type="match status" value="1"/>
</dbReference>
<dbReference type="Proteomes" id="UP000260665">
    <property type="component" value="Unassembled WGS sequence"/>
</dbReference>
<name>A0A3E1RAF8_9BURK</name>
<dbReference type="PRINTS" id="PR00081">
    <property type="entry name" value="GDHRDH"/>
</dbReference>
<proteinExistence type="inferred from homology"/>
<sequence>MGQVQDKVALVTGGASGVGREAVLLLLREGARVAISDINAEAGAALLAELQAEHAARVIFVRHDVASEADWHTTLAAVQQQLGPLDILINNAGILIAGSIESATLAQFRQLMQVNADSCFLGCQLGVAAMRERGGSIVNMASVSSWMPIEGYAGYSASKAAVAALSRATALYCRKNGLAVRVNSLHPDGIYTPMMQASAPGVPAKYLLFDPKTNPKGRACMPEQIAQVLLFLASDASQAISGAEIRADSAILGMGL</sequence>
<comment type="similarity">
    <text evidence="1">Belongs to the short-chain dehydrogenases/reductases (SDR) family.</text>
</comment>
<dbReference type="InterPro" id="IPR020904">
    <property type="entry name" value="Sc_DH/Rdtase_CS"/>
</dbReference>